<evidence type="ECO:0000256" key="1">
    <source>
        <dbReference type="SAM" id="Phobius"/>
    </source>
</evidence>
<dbReference type="EMBL" id="NBII01000004">
    <property type="protein sequence ID" value="PAV19768.1"/>
    <property type="molecule type" value="Genomic_DNA"/>
</dbReference>
<evidence type="ECO:0000313" key="3">
    <source>
        <dbReference type="Proteomes" id="UP000217199"/>
    </source>
</evidence>
<feature type="transmembrane region" description="Helical" evidence="1">
    <location>
        <begin position="6"/>
        <end position="26"/>
    </location>
</feature>
<organism evidence="2 3">
    <name type="scientific">Pyrrhoderma noxium</name>
    <dbReference type="NCBI Taxonomy" id="2282107"/>
    <lineage>
        <taxon>Eukaryota</taxon>
        <taxon>Fungi</taxon>
        <taxon>Dikarya</taxon>
        <taxon>Basidiomycota</taxon>
        <taxon>Agaricomycotina</taxon>
        <taxon>Agaricomycetes</taxon>
        <taxon>Hymenochaetales</taxon>
        <taxon>Hymenochaetaceae</taxon>
        <taxon>Pyrrhoderma</taxon>
    </lineage>
</organism>
<dbReference type="Proteomes" id="UP000217199">
    <property type="component" value="Unassembled WGS sequence"/>
</dbReference>
<comment type="caution">
    <text evidence="2">The sequence shown here is derived from an EMBL/GenBank/DDBJ whole genome shotgun (WGS) entry which is preliminary data.</text>
</comment>
<protein>
    <submittedName>
        <fullName evidence="2">Uncharacterized protein</fullName>
    </submittedName>
</protein>
<name>A0A286UJN5_9AGAM</name>
<evidence type="ECO:0000313" key="2">
    <source>
        <dbReference type="EMBL" id="PAV19768.1"/>
    </source>
</evidence>
<proteinExistence type="predicted"/>
<keyword evidence="3" id="KW-1185">Reference proteome</keyword>
<reference evidence="2 3" key="1">
    <citation type="journal article" date="2017" name="Mol. Ecol.">
        <title>Comparative and population genomic landscape of Phellinus noxius: A hypervariable fungus causing root rot in trees.</title>
        <authorList>
            <person name="Chung C.L."/>
            <person name="Lee T.J."/>
            <person name="Akiba M."/>
            <person name="Lee H.H."/>
            <person name="Kuo T.H."/>
            <person name="Liu D."/>
            <person name="Ke H.M."/>
            <person name="Yokoi T."/>
            <person name="Roa M.B."/>
            <person name="Lu M.J."/>
            <person name="Chang Y.Y."/>
            <person name="Ann P.J."/>
            <person name="Tsai J.N."/>
            <person name="Chen C.Y."/>
            <person name="Tzean S.S."/>
            <person name="Ota Y."/>
            <person name="Hattori T."/>
            <person name="Sahashi N."/>
            <person name="Liou R.F."/>
            <person name="Kikuchi T."/>
            <person name="Tsai I.J."/>
        </authorList>
    </citation>
    <scope>NUCLEOTIDE SEQUENCE [LARGE SCALE GENOMIC DNA]</scope>
    <source>
        <strain evidence="2 3">FFPRI411160</strain>
    </source>
</reference>
<accession>A0A286UJN5</accession>
<dbReference type="InParanoid" id="A0A286UJN5"/>
<gene>
    <name evidence="2" type="ORF">PNOK_0470200</name>
</gene>
<keyword evidence="1" id="KW-0472">Membrane</keyword>
<keyword evidence="1" id="KW-0812">Transmembrane</keyword>
<sequence>MGWSAIGFTGCIVKLYVGLKLCLFVVKHTVLRPQIRILSEIYLIRKNTTLRVTFQITTYSGLDEWKHALFGCRSDEL</sequence>
<keyword evidence="1" id="KW-1133">Transmembrane helix</keyword>
<dbReference type="AlphaFoldDB" id="A0A286UJN5"/>